<dbReference type="PROSITE" id="PS51257">
    <property type="entry name" value="PROKAR_LIPOPROTEIN"/>
    <property type="match status" value="1"/>
</dbReference>
<comment type="caution">
    <text evidence="3">The sequence shown here is derived from an EMBL/GenBank/DDBJ whole genome shotgun (WGS) entry which is preliminary data.</text>
</comment>
<evidence type="ECO:0000256" key="1">
    <source>
        <dbReference type="SAM" id="SignalP"/>
    </source>
</evidence>
<dbReference type="Proteomes" id="UP001141933">
    <property type="component" value="Unassembled WGS sequence"/>
</dbReference>
<reference evidence="3" key="1">
    <citation type="submission" date="2022-12" db="EMBL/GenBank/DDBJ databases">
        <title>Phocaeicola acetigenes sp. nov., isolated feces from a healthy human.</title>
        <authorList>
            <person name="Do H."/>
            <person name="Ha Y.B."/>
            <person name="Kim J.-S."/>
            <person name="Suh M.K."/>
            <person name="Kim H.S."/>
            <person name="Lee J.-S."/>
        </authorList>
    </citation>
    <scope>NUCLEOTIDE SEQUENCE</scope>
    <source>
        <strain evidence="3">KGMB11183</strain>
    </source>
</reference>
<dbReference type="PANTHER" id="PTHR30535:SF34">
    <property type="entry name" value="MOLYBDATE-BINDING PROTEIN MOLA"/>
    <property type="match status" value="1"/>
</dbReference>
<dbReference type="Gene3D" id="3.40.50.1980">
    <property type="entry name" value="Nitrogenase molybdenum iron protein domain"/>
    <property type="match status" value="2"/>
</dbReference>
<sequence>MKHTIFPLYLILCLLLSACGARKQSSSPKSEGDTLTLKYAKNLCIVKYNNYTLATLRNPWDTTKVLRTYILTDKSKPQPSSLPQGTLVQVPLSRSLVYSSVHCSLLDELEAVNQIKGVCDLSYISIPSIQKGCRSGKITDAGNSMSPDIEKIIDMHPDAILLSPYENSNGYGRIEKLNIPIIECADYMETSPLGRAEWMRFFGLLYGCEHKTDSLFAQVEKEYSDIKSKTSSLSERPSVFSELKIGSTWYVAGGNSTTSRFFADAGARYVFSQLPQSGSVALSAEVVLDKAQDADFWLIKYNQDKDKTYTELKKEDVLYAQFEAFKNRQIYGCNTHYIRFYEESPFHPEYLLKDFVKIFHPELLPDYQSRYFHSLNE</sequence>
<organism evidence="3 4">
    <name type="scientific">Phocaeicola acetigenes</name>
    <dbReference type="NCBI Taxonomy" id="3016083"/>
    <lineage>
        <taxon>Bacteria</taxon>
        <taxon>Pseudomonadati</taxon>
        <taxon>Bacteroidota</taxon>
        <taxon>Bacteroidia</taxon>
        <taxon>Bacteroidales</taxon>
        <taxon>Bacteroidaceae</taxon>
        <taxon>Phocaeicola</taxon>
    </lineage>
</organism>
<gene>
    <name evidence="3" type="ORF">O6P32_04485</name>
</gene>
<proteinExistence type="predicted"/>
<dbReference type="PANTHER" id="PTHR30535">
    <property type="entry name" value="VITAMIN B12-BINDING PROTEIN"/>
    <property type="match status" value="1"/>
</dbReference>
<dbReference type="InterPro" id="IPR050902">
    <property type="entry name" value="ABC_Transporter_SBP"/>
</dbReference>
<keyword evidence="1" id="KW-0732">Signal</keyword>
<dbReference type="InterPro" id="IPR002491">
    <property type="entry name" value="ABC_transptr_periplasmic_BD"/>
</dbReference>
<dbReference type="PROSITE" id="PS50983">
    <property type="entry name" value="FE_B12_PBP"/>
    <property type="match status" value="1"/>
</dbReference>
<dbReference type="Pfam" id="PF01497">
    <property type="entry name" value="Peripla_BP_2"/>
    <property type="match status" value="1"/>
</dbReference>
<feature type="signal peptide" evidence="1">
    <location>
        <begin position="1"/>
        <end position="23"/>
    </location>
</feature>
<keyword evidence="4" id="KW-1185">Reference proteome</keyword>
<protein>
    <submittedName>
        <fullName evidence="3">ABC transporter substrate-binding protein</fullName>
    </submittedName>
</protein>
<name>A0ABT4PFZ2_9BACT</name>
<accession>A0ABT4PFZ2</accession>
<evidence type="ECO:0000313" key="3">
    <source>
        <dbReference type="EMBL" id="MCZ8371965.1"/>
    </source>
</evidence>
<dbReference type="RefSeq" id="WP_269877020.1">
    <property type="nucleotide sequence ID" value="NZ_JAPZVM010000002.1"/>
</dbReference>
<dbReference type="SUPFAM" id="SSF53807">
    <property type="entry name" value="Helical backbone' metal receptor"/>
    <property type="match status" value="1"/>
</dbReference>
<dbReference type="EMBL" id="JAPZVM010000002">
    <property type="protein sequence ID" value="MCZ8371965.1"/>
    <property type="molecule type" value="Genomic_DNA"/>
</dbReference>
<feature type="chain" id="PRO_5047530536" evidence="1">
    <location>
        <begin position="24"/>
        <end position="377"/>
    </location>
</feature>
<evidence type="ECO:0000313" key="4">
    <source>
        <dbReference type="Proteomes" id="UP001141933"/>
    </source>
</evidence>
<evidence type="ECO:0000259" key="2">
    <source>
        <dbReference type="PROSITE" id="PS50983"/>
    </source>
</evidence>
<feature type="domain" description="Fe/B12 periplasmic-binding" evidence="2">
    <location>
        <begin position="94"/>
        <end position="363"/>
    </location>
</feature>